<evidence type="ECO:0000313" key="1">
    <source>
        <dbReference type="EMBL" id="KKM69087.1"/>
    </source>
</evidence>
<reference evidence="1" key="1">
    <citation type="journal article" date="2015" name="Nature">
        <title>Complex archaea that bridge the gap between prokaryotes and eukaryotes.</title>
        <authorList>
            <person name="Spang A."/>
            <person name="Saw J.H."/>
            <person name="Jorgensen S.L."/>
            <person name="Zaremba-Niedzwiedzka K."/>
            <person name="Martijn J."/>
            <person name="Lind A.E."/>
            <person name="van Eijk R."/>
            <person name="Schleper C."/>
            <person name="Guy L."/>
            <person name="Ettema T.J."/>
        </authorList>
    </citation>
    <scope>NUCLEOTIDE SEQUENCE</scope>
</reference>
<dbReference type="AlphaFoldDB" id="A0A0F9MIS6"/>
<sequence>MQSKLFTKAELLEIKRREKGDKSDKTGIFSARIKPKIIELFEWFSKRKELKKLIEVQNATQKKNR</sequence>
<name>A0A0F9MIS6_9ZZZZ</name>
<gene>
    <name evidence="1" type="ORF">LCGC14_1454380</name>
</gene>
<comment type="caution">
    <text evidence="1">The sequence shown here is derived from an EMBL/GenBank/DDBJ whole genome shotgun (WGS) entry which is preliminary data.</text>
</comment>
<accession>A0A0F9MIS6</accession>
<organism evidence="1">
    <name type="scientific">marine sediment metagenome</name>
    <dbReference type="NCBI Taxonomy" id="412755"/>
    <lineage>
        <taxon>unclassified sequences</taxon>
        <taxon>metagenomes</taxon>
        <taxon>ecological metagenomes</taxon>
    </lineage>
</organism>
<dbReference type="EMBL" id="LAZR01010052">
    <property type="protein sequence ID" value="KKM69087.1"/>
    <property type="molecule type" value="Genomic_DNA"/>
</dbReference>
<protein>
    <submittedName>
        <fullName evidence="1">Uncharacterized protein</fullName>
    </submittedName>
</protein>
<proteinExistence type="predicted"/>